<dbReference type="InterPro" id="IPR013167">
    <property type="entry name" value="COG4_M"/>
</dbReference>
<keyword evidence="4" id="KW-0813">Transport</keyword>
<dbReference type="Pfam" id="PF20663">
    <property type="entry name" value="COG4_N"/>
    <property type="match status" value="1"/>
</dbReference>
<dbReference type="Pfam" id="PF20662">
    <property type="entry name" value="COG4_C"/>
    <property type="match status" value="1"/>
</dbReference>
<accession>A0A9W8Z9D2</accession>
<evidence type="ECO:0000256" key="5">
    <source>
        <dbReference type="ARBA" id="ARBA00022927"/>
    </source>
</evidence>
<organism evidence="11 12">
    <name type="scientific">Didymella pomorum</name>
    <dbReference type="NCBI Taxonomy" id="749634"/>
    <lineage>
        <taxon>Eukaryota</taxon>
        <taxon>Fungi</taxon>
        <taxon>Dikarya</taxon>
        <taxon>Ascomycota</taxon>
        <taxon>Pezizomycotina</taxon>
        <taxon>Dothideomycetes</taxon>
        <taxon>Pleosporomycetidae</taxon>
        <taxon>Pleosporales</taxon>
        <taxon>Pleosporineae</taxon>
        <taxon>Didymellaceae</taxon>
        <taxon>Didymella</taxon>
    </lineage>
</organism>
<dbReference type="EMBL" id="JAPEVA010000086">
    <property type="protein sequence ID" value="KAJ4400640.1"/>
    <property type="molecule type" value="Genomic_DNA"/>
</dbReference>
<dbReference type="PANTHER" id="PTHR24016">
    <property type="entry name" value="CONSERVED OLIGOMERIC GOLGI COMPLEX SUBUNIT 4"/>
    <property type="match status" value="1"/>
</dbReference>
<dbReference type="GO" id="GO:0015031">
    <property type="term" value="P:protein transport"/>
    <property type="evidence" value="ECO:0007669"/>
    <property type="project" value="UniProtKB-KW"/>
</dbReference>
<dbReference type="Gene3D" id="1.50.10.10">
    <property type="match status" value="1"/>
</dbReference>
<name>A0A9W8Z9D2_9PLEO</name>
<feature type="region of interest" description="Disordered" evidence="9">
    <location>
        <begin position="339"/>
        <end position="365"/>
    </location>
</feature>
<keyword evidence="12" id="KW-1185">Reference proteome</keyword>
<evidence type="ECO:0000313" key="12">
    <source>
        <dbReference type="Proteomes" id="UP001140510"/>
    </source>
</evidence>
<feature type="compositionally biased region" description="Low complexity" evidence="9">
    <location>
        <begin position="342"/>
        <end position="355"/>
    </location>
</feature>
<comment type="subcellular location">
    <subcellularLocation>
        <location evidence="1">Golgi apparatus membrane</location>
        <topology evidence="1">Peripheral membrane protein</topology>
    </subcellularLocation>
</comment>
<keyword evidence="5" id="KW-0653">Protein transport</keyword>
<protein>
    <recommendedName>
        <fullName evidence="3">Conserved oligomeric Golgi complex subunit 4</fullName>
    </recommendedName>
    <alternativeName>
        <fullName evidence="8">Component of oligomeric Golgi complex 4</fullName>
    </alternativeName>
</protein>
<dbReference type="GO" id="GO:0000139">
    <property type="term" value="C:Golgi membrane"/>
    <property type="evidence" value="ECO:0007669"/>
    <property type="project" value="UniProtKB-SubCell"/>
</dbReference>
<evidence type="ECO:0000256" key="2">
    <source>
        <dbReference type="ARBA" id="ARBA00009215"/>
    </source>
</evidence>
<dbReference type="InterPro" id="IPR048684">
    <property type="entry name" value="COG4_C"/>
</dbReference>
<evidence type="ECO:0000256" key="4">
    <source>
        <dbReference type="ARBA" id="ARBA00022448"/>
    </source>
</evidence>
<keyword evidence="7" id="KW-0472">Membrane</keyword>
<evidence type="ECO:0000313" key="11">
    <source>
        <dbReference type="EMBL" id="KAJ4400640.1"/>
    </source>
</evidence>
<dbReference type="InterPro" id="IPR048682">
    <property type="entry name" value="COG4"/>
</dbReference>
<sequence>MTATIASANGPQSPGDVPDIHAATSLADIHAGLAQLHHREATVTQRLNALIASQKDLSRELARLDLLRAHLGTQAVNARAISNGMLGDAASTANRISGAVKRLDQEQSNVKATLEVVEQVAELKACVLGVHGSMGAPQDWETAASYIHRASNIPADVVDGAFAEEIVPTAEVPDPPRVTLNAAAESLCALFLREFDKAAKEGDGGNVARFFKLFPLVGRTDTGLDAYGRYVCTGVAQRARTNFNSAAPAQRAEGPFYANLLTKLFEHIAQIVDGHEPLVEQHYGPGMMAKVIERLQIEADVQGGIVLDTWHEERNIDRKLTDVKSYPFSFLVQSYLQAQQTSNGPPRSSSPAGAPIRTSEDEGVDMKEVDGLLGESALMLGRYALYSRFVSDKCASSQPEDRIDHGLVMPRFLADSNLQNKVSSHLVQPFNAMTIFFFRRSVEKAFQLDESPPDLTLNPNKPLGSSPPFVTSAVDDVMYIVNQVCQRTLATSQRAVVAEVVPGVSSVLGTDFIGMTQRKMRDESYPKPIRAGELPPESKVIAFTVLINNLDIANDYIKRIVEQQLGRQNPETGKSPLQDLFPFGHDAVFVESKLKSLESAFVSKSTELLNDGITVLFANVLKPRIRPILAEAFRDIDYAPPEDGNEVDEDDEDDDADLVKSRFDRGWGVVIRPLKRILTAANFDRLLTQALNYLATALEKRIKQYYGRVNELGAVRLERDISGIVTAAVAGGKYGLRDAFTKCTQMTLIMNMEDDEWDEVANEESGDGIPWVMDADERKRIRAIISSTSSSVHSTRDGYFGKWLLLAEDDQRNMRVFIISTVSALVGLSGAQCPLYQQYSYQKHEPFSTGVHNLSFARPIPSCRTFVSPEVESEIERMRTVITDPDLFRLFENTWPSTLDTTVAWRGWSNATIKETEFGTEEEEPQELTFVITGDIYAMWLRDSANQLQAYASLLKPSTEFNSLASLFRGAINLQARYILESPFCNAFQAPDESGVLRTSSMNSDRITPPFDFYKVFSCQWELDSVASFLQLSSDYATATGDYDFFNKDDWTRAVEKVLQTAESMTMDSYDDLGNWQRTPYTYCAPYGGTPINDCAGSPHKGNIGLIRSYHRPSDDACTYQYLIPSNMMFSAALNLTSQITARIFSPSSPSNLTTWLRAMSTSVRTGIETYGVVNDPQHGRIYAYEVDGYGGANIMDDANVPSLLSAPFLNYVARDDPVYAATRAKILSRANPYYAWGPLITGIGSPHTLPGKPWPMALVMAILTSDDDEEIVANLRMLVKSTDGYGLMHESVSAHAQGVWSRQWFSWANGLFGQCVRDLEVRKPWILKRSYQ</sequence>
<dbReference type="SUPFAM" id="SSF48208">
    <property type="entry name" value="Six-hairpin glycosidases"/>
    <property type="match status" value="1"/>
</dbReference>
<dbReference type="Proteomes" id="UP001140510">
    <property type="component" value="Unassembled WGS sequence"/>
</dbReference>
<gene>
    <name evidence="11" type="primary">COG4</name>
    <name evidence="11" type="ORF">N0V91_008577</name>
</gene>
<dbReference type="GO" id="GO:0003824">
    <property type="term" value="F:catalytic activity"/>
    <property type="evidence" value="ECO:0007669"/>
    <property type="project" value="UniProtKB-ARBA"/>
</dbReference>
<dbReference type="Pfam" id="PF08318">
    <property type="entry name" value="COG4_m"/>
    <property type="match status" value="1"/>
</dbReference>
<evidence type="ECO:0000256" key="1">
    <source>
        <dbReference type="ARBA" id="ARBA00004395"/>
    </source>
</evidence>
<comment type="caution">
    <text evidence="11">The sequence shown here is derived from an EMBL/GenBank/DDBJ whole genome shotgun (WGS) entry which is preliminary data.</text>
</comment>
<dbReference type="SMART" id="SM01149">
    <property type="entry name" value="DUF1237"/>
    <property type="match status" value="1"/>
</dbReference>
<dbReference type="Pfam" id="PF06824">
    <property type="entry name" value="Glyco_hydro_125"/>
    <property type="match status" value="1"/>
</dbReference>
<dbReference type="Gene3D" id="1.20.58.1970">
    <property type="match status" value="1"/>
</dbReference>
<dbReference type="PANTHER" id="PTHR24016:SF0">
    <property type="entry name" value="CONSERVED OLIGOMERIC GOLGI COMPLEX SUBUNIT 4"/>
    <property type="match status" value="1"/>
</dbReference>
<feature type="domain" description="COG4 transport protein middle alpha-helical bundle" evidence="10">
    <location>
        <begin position="180"/>
        <end position="521"/>
    </location>
</feature>
<dbReference type="OrthoDB" id="47059at2759"/>
<evidence type="ECO:0000256" key="7">
    <source>
        <dbReference type="ARBA" id="ARBA00023136"/>
    </source>
</evidence>
<dbReference type="InterPro" id="IPR008313">
    <property type="entry name" value="GH125"/>
</dbReference>
<proteinExistence type="inferred from homology"/>
<keyword evidence="6" id="KW-0333">Golgi apparatus</keyword>
<reference evidence="11" key="1">
    <citation type="submission" date="2022-10" db="EMBL/GenBank/DDBJ databases">
        <title>Tapping the CABI collections for fungal endophytes: first genome assemblies for Collariella, Neodidymelliopsis, Ascochyta clinopodiicola, Didymella pomorum, Didymosphaeria variabile, Neocosmospora piperis and Neocucurbitaria cava.</title>
        <authorList>
            <person name="Hill R."/>
        </authorList>
    </citation>
    <scope>NUCLEOTIDE SEQUENCE</scope>
    <source>
        <strain evidence="11">IMI 355091</strain>
    </source>
</reference>
<evidence type="ECO:0000256" key="9">
    <source>
        <dbReference type="SAM" id="MobiDB-lite"/>
    </source>
</evidence>
<dbReference type="InterPro" id="IPR048680">
    <property type="entry name" value="COG4_N"/>
</dbReference>
<dbReference type="InterPro" id="IPR008928">
    <property type="entry name" value="6-hairpin_glycosidase_sf"/>
</dbReference>
<dbReference type="InterPro" id="IPR012341">
    <property type="entry name" value="6hp_glycosidase-like_sf"/>
</dbReference>
<dbReference type="SMART" id="SM00762">
    <property type="entry name" value="Cog4"/>
    <property type="match status" value="1"/>
</dbReference>
<evidence type="ECO:0000256" key="8">
    <source>
        <dbReference type="ARBA" id="ARBA00031340"/>
    </source>
</evidence>
<evidence type="ECO:0000256" key="6">
    <source>
        <dbReference type="ARBA" id="ARBA00023034"/>
    </source>
</evidence>
<evidence type="ECO:0000259" key="10">
    <source>
        <dbReference type="SMART" id="SM00762"/>
    </source>
</evidence>
<comment type="similarity">
    <text evidence="2">Belongs to the COG4 family.</text>
</comment>
<dbReference type="GO" id="GO:0005975">
    <property type="term" value="P:carbohydrate metabolic process"/>
    <property type="evidence" value="ECO:0007669"/>
    <property type="project" value="InterPro"/>
</dbReference>
<evidence type="ECO:0000256" key="3">
    <source>
        <dbReference type="ARBA" id="ARBA00020975"/>
    </source>
</evidence>